<keyword evidence="2" id="KW-1185">Reference proteome</keyword>
<sequence length="213" mass="22843">MSCVPRPIRRCPPARCRSCRCHPPRFRSLAPRTGSAARPMPSCPSKAPGPVATALGAATPPRLPSFATPPVSPAPRLVLGPPCICLVRRVTASYAPSYNVAAVHSPHDAYLHAPCSFSSAALPRAAPRASILSPPTWATSQLHASPAPPLHRLHRASLCYSPRCTRARACAASTLYTSVDSLNSAIIHPFPYPFRLTYLYVPTVSCCFLLSRQ</sequence>
<organism evidence="1 2">
    <name type="scientific">Mycena albidolilacea</name>
    <dbReference type="NCBI Taxonomy" id="1033008"/>
    <lineage>
        <taxon>Eukaryota</taxon>
        <taxon>Fungi</taxon>
        <taxon>Dikarya</taxon>
        <taxon>Basidiomycota</taxon>
        <taxon>Agaricomycotina</taxon>
        <taxon>Agaricomycetes</taxon>
        <taxon>Agaricomycetidae</taxon>
        <taxon>Agaricales</taxon>
        <taxon>Marasmiineae</taxon>
        <taxon>Mycenaceae</taxon>
        <taxon>Mycena</taxon>
    </lineage>
</organism>
<protein>
    <submittedName>
        <fullName evidence="1">Uncharacterized protein</fullName>
    </submittedName>
</protein>
<dbReference type="Proteomes" id="UP001218218">
    <property type="component" value="Unassembled WGS sequence"/>
</dbReference>
<dbReference type="EMBL" id="JARIHO010000166">
    <property type="protein sequence ID" value="KAJ7300474.1"/>
    <property type="molecule type" value="Genomic_DNA"/>
</dbReference>
<comment type="caution">
    <text evidence="1">The sequence shown here is derived from an EMBL/GenBank/DDBJ whole genome shotgun (WGS) entry which is preliminary data.</text>
</comment>
<name>A0AAD7E6Y0_9AGAR</name>
<evidence type="ECO:0000313" key="1">
    <source>
        <dbReference type="EMBL" id="KAJ7300474.1"/>
    </source>
</evidence>
<reference evidence="1" key="1">
    <citation type="submission" date="2023-03" db="EMBL/GenBank/DDBJ databases">
        <title>Massive genome expansion in bonnet fungi (Mycena s.s.) driven by repeated elements and novel gene families across ecological guilds.</title>
        <authorList>
            <consortium name="Lawrence Berkeley National Laboratory"/>
            <person name="Harder C.B."/>
            <person name="Miyauchi S."/>
            <person name="Viragh M."/>
            <person name="Kuo A."/>
            <person name="Thoen E."/>
            <person name="Andreopoulos B."/>
            <person name="Lu D."/>
            <person name="Skrede I."/>
            <person name="Drula E."/>
            <person name="Henrissat B."/>
            <person name="Morin E."/>
            <person name="Kohler A."/>
            <person name="Barry K."/>
            <person name="LaButti K."/>
            <person name="Morin E."/>
            <person name="Salamov A."/>
            <person name="Lipzen A."/>
            <person name="Mereny Z."/>
            <person name="Hegedus B."/>
            <person name="Baldrian P."/>
            <person name="Stursova M."/>
            <person name="Weitz H."/>
            <person name="Taylor A."/>
            <person name="Grigoriev I.V."/>
            <person name="Nagy L.G."/>
            <person name="Martin F."/>
            <person name="Kauserud H."/>
        </authorList>
    </citation>
    <scope>NUCLEOTIDE SEQUENCE</scope>
    <source>
        <strain evidence="1">CBHHK002</strain>
    </source>
</reference>
<proteinExistence type="predicted"/>
<accession>A0AAD7E6Y0</accession>
<evidence type="ECO:0000313" key="2">
    <source>
        <dbReference type="Proteomes" id="UP001218218"/>
    </source>
</evidence>
<dbReference type="AlphaFoldDB" id="A0AAD7E6Y0"/>
<gene>
    <name evidence="1" type="ORF">DFH08DRAFT_908490</name>
</gene>